<name>A0A1H4KJA5_PSEJE</name>
<organism evidence="1 2">
    <name type="scientific">Pseudomonas jessenii</name>
    <dbReference type="NCBI Taxonomy" id="77298"/>
    <lineage>
        <taxon>Bacteria</taxon>
        <taxon>Pseudomonadati</taxon>
        <taxon>Pseudomonadota</taxon>
        <taxon>Gammaproteobacteria</taxon>
        <taxon>Pseudomonadales</taxon>
        <taxon>Pseudomonadaceae</taxon>
        <taxon>Pseudomonas</taxon>
    </lineage>
</organism>
<evidence type="ECO:0000313" key="1">
    <source>
        <dbReference type="EMBL" id="SEB58610.1"/>
    </source>
</evidence>
<proteinExistence type="predicted"/>
<gene>
    <name evidence="1" type="ORF">SAMN04490187_1135</name>
</gene>
<sequence length="31" mass="3471">MADVQPPQRLDPQDILKLLMALRRALKATPA</sequence>
<protein>
    <submittedName>
        <fullName evidence="1">Uncharacterized protein</fullName>
    </submittedName>
</protein>
<dbReference type="Proteomes" id="UP000198542">
    <property type="component" value="Unassembled WGS sequence"/>
</dbReference>
<dbReference type="EMBL" id="FNTC01000002">
    <property type="protein sequence ID" value="SEB58610.1"/>
    <property type="molecule type" value="Genomic_DNA"/>
</dbReference>
<accession>A0A1H4KJA5</accession>
<dbReference type="AlphaFoldDB" id="A0A1H4KJA5"/>
<reference evidence="2" key="1">
    <citation type="submission" date="2016-10" db="EMBL/GenBank/DDBJ databases">
        <authorList>
            <person name="Varghese N."/>
            <person name="Submissions S."/>
        </authorList>
    </citation>
    <scope>NUCLEOTIDE SEQUENCE [LARGE SCALE GENOMIC DNA]</scope>
    <source>
        <strain evidence="2">BS3660</strain>
    </source>
</reference>
<evidence type="ECO:0000313" key="2">
    <source>
        <dbReference type="Proteomes" id="UP000198542"/>
    </source>
</evidence>
<keyword evidence="2" id="KW-1185">Reference proteome</keyword>